<dbReference type="SUPFAM" id="SSF52540">
    <property type="entry name" value="P-loop containing nucleoside triphosphate hydrolases"/>
    <property type="match status" value="1"/>
</dbReference>
<dbReference type="PANTHER" id="PTHR45772">
    <property type="entry name" value="CONSERVED COMPONENT OF ABC TRANSPORTER FOR NATURAL AMINO ACIDS-RELATED"/>
    <property type="match status" value="1"/>
</dbReference>
<dbReference type="RefSeq" id="WP_089401880.1">
    <property type="nucleotide sequence ID" value="NZ_FZOT01000040.1"/>
</dbReference>
<dbReference type="InterPro" id="IPR027417">
    <property type="entry name" value="P-loop_NTPase"/>
</dbReference>
<dbReference type="PANTHER" id="PTHR45772:SF2">
    <property type="entry name" value="ABC TRANSPORTER ATP-BINDING PROTEIN"/>
    <property type="match status" value="1"/>
</dbReference>
<dbReference type="CDD" id="cd03219">
    <property type="entry name" value="ABC_Mj1267_LivG_branched"/>
    <property type="match status" value="1"/>
</dbReference>
<accession>A0A239MAT1</accession>
<gene>
    <name evidence="6" type="ORF">SAMN06265795_1402</name>
</gene>
<sequence>MSTALLHTDSLVKRYGGLLVTDHVSIDIQPGELHAIIGPNGAGKTTLINQLSGELAANAGRVVFAGRDVTSLPIQARARQGLLRSYQITSIFEEFTVLENAVLAAMGANEHAFRFWQPLLGRKVRVQAAQEALQAAGLGHRLHTPAEDLAYGERRQLELAMALAAKPTFLLLDEPMAGMSVQESASVVALLKQLKGRYAILLIEHDMDAVFALADRITVLVYGRVMFTGTPDEVRHHPEVRAVYLGEEAA</sequence>
<name>A0A239MAT1_9BURK</name>
<keyword evidence="3" id="KW-0547">Nucleotide-binding</keyword>
<dbReference type="OrthoDB" id="9781337at2"/>
<evidence type="ECO:0000256" key="1">
    <source>
        <dbReference type="ARBA" id="ARBA00022448"/>
    </source>
</evidence>
<reference evidence="6 7" key="1">
    <citation type="submission" date="2017-06" db="EMBL/GenBank/DDBJ databases">
        <authorList>
            <person name="Kim H.J."/>
            <person name="Triplett B.A."/>
        </authorList>
    </citation>
    <scope>NUCLEOTIDE SEQUENCE [LARGE SCALE GENOMIC DNA]</scope>
    <source>
        <strain evidence="6 7">U15</strain>
    </source>
</reference>
<keyword evidence="1" id="KW-0813">Transport</keyword>
<dbReference type="Gene3D" id="3.40.50.300">
    <property type="entry name" value="P-loop containing nucleotide triphosphate hydrolases"/>
    <property type="match status" value="1"/>
</dbReference>
<dbReference type="InterPro" id="IPR051120">
    <property type="entry name" value="ABC_AA/LPS_Transport"/>
</dbReference>
<feature type="domain" description="ABC transporter" evidence="5">
    <location>
        <begin position="6"/>
        <end position="247"/>
    </location>
</feature>
<organism evidence="6 7">
    <name type="scientific">Noviherbaspirillum humi</name>
    <dbReference type="NCBI Taxonomy" id="1688639"/>
    <lineage>
        <taxon>Bacteria</taxon>
        <taxon>Pseudomonadati</taxon>
        <taxon>Pseudomonadota</taxon>
        <taxon>Betaproteobacteria</taxon>
        <taxon>Burkholderiales</taxon>
        <taxon>Oxalobacteraceae</taxon>
        <taxon>Noviherbaspirillum</taxon>
    </lineage>
</organism>
<evidence type="ECO:0000256" key="3">
    <source>
        <dbReference type="ARBA" id="ARBA00022741"/>
    </source>
</evidence>
<keyword evidence="2" id="KW-0472">Membrane</keyword>
<evidence type="ECO:0000256" key="4">
    <source>
        <dbReference type="ARBA" id="ARBA00022840"/>
    </source>
</evidence>
<dbReference type="GO" id="GO:0016887">
    <property type="term" value="F:ATP hydrolysis activity"/>
    <property type="evidence" value="ECO:0007669"/>
    <property type="project" value="InterPro"/>
</dbReference>
<dbReference type="InterPro" id="IPR003593">
    <property type="entry name" value="AAA+_ATPase"/>
</dbReference>
<dbReference type="AlphaFoldDB" id="A0A239MAT1"/>
<dbReference type="Pfam" id="PF12399">
    <property type="entry name" value="BCA_ABC_TP_C"/>
    <property type="match status" value="1"/>
</dbReference>
<dbReference type="Pfam" id="PF00005">
    <property type="entry name" value="ABC_tran"/>
    <property type="match status" value="1"/>
</dbReference>
<keyword evidence="4 6" id="KW-0067">ATP-binding</keyword>
<protein>
    <submittedName>
        <fullName evidence="6">Amino acid/amide ABC transporter ATP-binding protein 1, HAAT family</fullName>
    </submittedName>
</protein>
<dbReference type="PROSITE" id="PS50893">
    <property type="entry name" value="ABC_TRANSPORTER_2"/>
    <property type="match status" value="1"/>
</dbReference>
<evidence type="ECO:0000313" key="7">
    <source>
        <dbReference type="Proteomes" id="UP000198284"/>
    </source>
</evidence>
<dbReference type="EMBL" id="FZOT01000040">
    <property type="protein sequence ID" value="SNT39630.1"/>
    <property type="molecule type" value="Genomic_DNA"/>
</dbReference>
<keyword evidence="2" id="KW-1003">Cell membrane</keyword>
<dbReference type="InterPro" id="IPR003439">
    <property type="entry name" value="ABC_transporter-like_ATP-bd"/>
</dbReference>
<evidence type="ECO:0000259" key="5">
    <source>
        <dbReference type="PROSITE" id="PS50893"/>
    </source>
</evidence>
<dbReference type="SMART" id="SM00382">
    <property type="entry name" value="AAA"/>
    <property type="match status" value="1"/>
</dbReference>
<dbReference type="GO" id="GO:0005524">
    <property type="term" value="F:ATP binding"/>
    <property type="evidence" value="ECO:0007669"/>
    <property type="project" value="UniProtKB-KW"/>
</dbReference>
<dbReference type="GO" id="GO:0005886">
    <property type="term" value="C:plasma membrane"/>
    <property type="evidence" value="ECO:0007669"/>
    <property type="project" value="TreeGrafter"/>
</dbReference>
<evidence type="ECO:0000313" key="6">
    <source>
        <dbReference type="EMBL" id="SNT39630.1"/>
    </source>
</evidence>
<dbReference type="Proteomes" id="UP000198284">
    <property type="component" value="Unassembled WGS sequence"/>
</dbReference>
<keyword evidence="7" id="KW-1185">Reference proteome</keyword>
<proteinExistence type="predicted"/>
<dbReference type="InterPro" id="IPR032823">
    <property type="entry name" value="BCA_ABC_TP_C"/>
</dbReference>
<evidence type="ECO:0000256" key="2">
    <source>
        <dbReference type="ARBA" id="ARBA00022475"/>
    </source>
</evidence>